<dbReference type="InterPro" id="IPR020904">
    <property type="entry name" value="Sc_DH/Rdtase_CS"/>
</dbReference>
<dbReference type="PRINTS" id="PR00080">
    <property type="entry name" value="SDRFAMILY"/>
</dbReference>
<dbReference type="SUPFAM" id="SSF51735">
    <property type="entry name" value="NAD(P)-binding Rossmann-fold domains"/>
    <property type="match status" value="1"/>
</dbReference>
<gene>
    <name evidence="4" type="ORF">WA026_018997</name>
</gene>
<sequence length="267" mass="28972">MAFKVEGKIALITGGASGIGFQYASELLRHGLKGVTIADFDVKRGEVAVQQLNNQYGKKVARFVRTDVTNSDEIRNAFAISMDAWKSLDIVINNAGVMKDGKWEMEIALNCNAVVVGSLLAMEYMGKNRGGKGGIVVNIASILGLQELSGCPIYVGTKHFVLGMTRSFGQPYYYNLTGVKFLTMCPGVTDTPLISEASKCALDNYEGLGMLLEKQLASLPEQKPENVAKGMYTLITAGENGSVWVSEGGQAIYEVEIPDRRTLRKID</sequence>
<evidence type="ECO:0008006" key="6">
    <source>
        <dbReference type="Google" id="ProtNLM"/>
    </source>
</evidence>
<dbReference type="PRINTS" id="PR01167">
    <property type="entry name" value="INSADHFAMILY"/>
</dbReference>
<dbReference type="EMBL" id="JARQZJ010000133">
    <property type="protein sequence ID" value="KAK9892192.1"/>
    <property type="molecule type" value="Genomic_DNA"/>
</dbReference>
<dbReference type="InterPro" id="IPR036291">
    <property type="entry name" value="NAD(P)-bd_dom_sf"/>
</dbReference>
<evidence type="ECO:0000313" key="5">
    <source>
        <dbReference type="Proteomes" id="UP001431783"/>
    </source>
</evidence>
<dbReference type="AlphaFoldDB" id="A0AAW1VGJ3"/>
<evidence type="ECO:0000256" key="1">
    <source>
        <dbReference type="ARBA" id="ARBA00006484"/>
    </source>
</evidence>
<dbReference type="PANTHER" id="PTHR44229:SF8">
    <property type="entry name" value="ALCOHOL DEHYDROGENASE-RELATED"/>
    <property type="match status" value="1"/>
</dbReference>
<accession>A0AAW1VGJ3</accession>
<evidence type="ECO:0000256" key="3">
    <source>
        <dbReference type="RuleBase" id="RU000363"/>
    </source>
</evidence>
<dbReference type="GO" id="GO:0005737">
    <property type="term" value="C:cytoplasm"/>
    <property type="evidence" value="ECO:0007669"/>
    <property type="project" value="TreeGrafter"/>
</dbReference>
<dbReference type="GO" id="GO:0016616">
    <property type="term" value="F:oxidoreductase activity, acting on the CH-OH group of donors, NAD or NADP as acceptor"/>
    <property type="evidence" value="ECO:0007669"/>
    <property type="project" value="TreeGrafter"/>
</dbReference>
<comment type="similarity">
    <text evidence="1 3">Belongs to the short-chain dehydrogenases/reductases (SDR) family.</text>
</comment>
<name>A0AAW1VGJ3_9CUCU</name>
<organism evidence="4 5">
    <name type="scientific">Henosepilachna vigintioctopunctata</name>
    <dbReference type="NCBI Taxonomy" id="420089"/>
    <lineage>
        <taxon>Eukaryota</taxon>
        <taxon>Metazoa</taxon>
        <taxon>Ecdysozoa</taxon>
        <taxon>Arthropoda</taxon>
        <taxon>Hexapoda</taxon>
        <taxon>Insecta</taxon>
        <taxon>Pterygota</taxon>
        <taxon>Neoptera</taxon>
        <taxon>Endopterygota</taxon>
        <taxon>Coleoptera</taxon>
        <taxon>Polyphaga</taxon>
        <taxon>Cucujiformia</taxon>
        <taxon>Coccinelloidea</taxon>
        <taxon>Coccinellidae</taxon>
        <taxon>Epilachninae</taxon>
        <taxon>Epilachnini</taxon>
        <taxon>Henosepilachna</taxon>
    </lineage>
</organism>
<evidence type="ECO:0000256" key="2">
    <source>
        <dbReference type="ARBA" id="ARBA00023002"/>
    </source>
</evidence>
<dbReference type="Pfam" id="PF00106">
    <property type="entry name" value="adh_short"/>
    <property type="match status" value="1"/>
</dbReference>
<protein>
    <recommendedName>
        <fullName evidence="6">Alcohol dehydrogenase</fullName>
    </recommendedName>
</protein>
<reference evidence="4 5" key="1">
    <citation type="submission" date="2023-03" db="EMBL/GenBank/DDBJ databases">
        <title>Genome insight into feeding habits of ladybird beetles.</title>
        <authorList>
            <person name="Li H.-S."/>
            <person name="Huang Y.-H."/>
            <person name="Pang H."/>
        </authorList>
    </citation>
    <scope>NUCLEOTIDE SEQUENCE [LARGE SCALE GENOMIC DNA]</scope>
    <source>
        <strain evidence="4">SYSU_2023b</strain>
        <tissue evidence="4">Whole body</tissue>
    </source>
</reference>
<keyword evidence="5" id="KW-1185">Reference proteome</keyword>
<dbReference type="Proteomes" id="UP001431783">
    <property type="component" value="Unassembled WGS sequence"/>
</dbReference>
<proteinExistence type="inferred from homology"/>
<dbReference type="Gene3D" id="3.40.50.720">
    <property type="entry name" value="NAD(P)-binding Rossmann-like Domain"/>
    <property type="match status" value="1"/>
</dbReference>
<dbReference type="FunFam" id="3.40.50.720:FF:000149">
    <property type="entry name" value="15-hydroxyprostaglandin dehydrogenase [NAD(+)]"/>
    <property type="match status" value="1"/>
</dbReference>
<evidence type="ECO:0000313" key="4">
    <source>
        <dbReference type="EMBL" id="KAK9892192.1"/>
    </source>
</evidence>
<dbReference type="InterPro" id="IPR002347">
    <property type="entry name" value="SDR_fam"/>
</dbReference>
<dbReference type="PROSITE" id="PS00061">
    <property type="entry name" value="ADH_SHORT"/>
    <property type="match status" value="1"/>
</dbReference>
<comment type="caution">
    <text evidence="4">The sequence shown here is derived from an EMBL/GenBank/DDBJ whole genome shotgun (WGS) entry which is preliminary data.</text>
</comment>
<keyword evidence="2" id="KW-0560">Oxidoreductase</keyword>
<dbReference type="PANTHER" id="PTHR44229">
    <property type="entry name" value="15-HYDROXYPROSTAGLANDIN DEHYDROGENASE [NAD(+)]"/>
    <property type="match status" value="1"/>
</dbReference>